<dbReference type="AlphaFoldDB" id="A0A7T8HFA6"/>
<dbReference type="EMBL" id="CP045895">
    <property type="protein sequence ID" value="QQP48847.1"/>
    <property type="molecule type" value="Genomic_DNA"/>
</dbReference>
<protein>
    <recommendedName>
        <fullName evidence="1">HAT C-terminal dimerisation domain-containing protein</fullName>
    </recommendedName>
</protein>
<gene>
    <name evidence="2" type="ORF">FKW44_009288</name>
</gene>
<accession>A0A7T8HFA6</accession>
<organism evidence="2 3">
    <name type="scientific">Caligus rogercresseyi</name>
    <name type="common">Sea louse</name>
    <dbReference type="NCBI Taxonomy" id="217165"/>
    <lineage>
        <taxon>Eukaryota</taxon>
        <taxon>Metazoa</taxon>
        <taxon>Ecdysozoa</taxon>
        <taxon>Arthropoda</taxon>
        <taxon>Crustacea</taxon>
        <taxon>Multicrustacea</taxon>
        <taxon>Hexanauplia</taxon>
        <taxon>Copepoda</taxon>
        <taxon>Siphonostomatoida</taxon>
        <taxon>Caligidae</taxon>
        <taxon>Caligus</taxon>
    </lineage>
</organism>
<name>A0A7T8HFA6_CALRO</name>
<keyword evidence="3" id="KW-1185">Reference proteome</keyword>
<proteinExistence type="predicted"/>
<dbReference type="InterPro" id="IPR008906">
    <property type="entry name" value="HATC_C_dom"/>
</dbReference>
<dbReference type="Proteomes" id="UP000595437">
    <property type="component" value="Chromosome 6"/>
</dbReference>
<dbReference type="Pfam" id="PF05699">
    <property type="entry name" value="Dimer_Tnp_hAT"/>
    <property type="match status" value="1"/>
</dbReference>
<dbReference type="GO" id="GO:0046983">
    <property type="term" value="F:protein dimerization activity"/>
    <property type="evidence" value="ECO:0007669"/>
    <property type="project" value="InterPro"/>
</dbReference>
<evidence type="ECO:0000313" key="3">
    <source>
        <dbReference type="Proteomes" id="UP000595437"/>
    </source>
</evidence>
<evidence type="ECO:0000259" key="1">
    <source>
        <dbReference type="Pfam" id="PF05699"/>
    </source>
</evidence>
<reference evidence="3" key="1">
    <citation type="submission" date="2021-01" db="EMBL/GenBank/DDBJ databases">
        <title>Caligus Genome Assembly.</title>
        <authorList>
            <person name="Gallardo-Escarate C."/>
        </authorList>
    </citation>
    <scope>NUCLEOTIDE SEQUENCE [LARGE SCALE GENOMIC DNA]</scope>
</reference>
<sequence>GIGHFIESLNDDSLAIVKANNLFKDPNLLGQLAFIKGNFTQLVRTISSLQERLPLTESIGILEMVQMQLTVEPFASKLNSVLEKNPDFEKIKFYSRILKREILELEDDPKLPFLFSCAPITSVDCERVFSELKSLLSDQRTSLTERHVKDMLILSGTMII</sequence>
<evidence type="ECO:0000313" key="2">
    <source>
        <dbReference type="EMBL" id="QQP48847.1"/>
    </source>
</evidence>
<dbReference type="OrthoDB" id="6596666at2759"/>
<feature type="domain" description="HAT C-terminal dimerisation" evidence="1">
    <location>
        <begin position="117"/>
        <end position="154"/>
    </location>
</feature>
<feature type="non-terminal residue" evidence="2">
    <location>
        <position position="1"/>
    </location>
</feature>